<evidence type="ECO:0000256" key="7">
    <source>
        <dbReference type="ARBA" id="ARBA00023055"/>
    </source>
</evidence>
<dbReference type="OMA" id="AQPCHSA"/>
<sequence>MVSRMGWGRSRGRLGRWGDLGPGSVPLLPMPLPPPPPPSRQGPGGGRISIFSLSPGPHTRSSPSSFSPLTPGPPCSVLQGTGASQPCHSAFPTPATPPTQVQPAMTPASASPSWGSHSTPPLASVTAPPSHQCPQESPGLRIGPLIPEQDYERLEDCDPEGSQDSPIHGEEQQPLLHIPEGLRGSWHHIQNLDSFFTKIYSYHQRNGFACILLEDVFQLGQFIFIITFTTFLFRCVDYNVLFANQASNRTRPGSFHSKVTLSDAILPSAQCAERIRSSPLLVFLLVLAAGFWLVQLLRSLGNLFSYWDIQVFYREALHITPEELNSVPWAEVQSRLLALQRSGGLCVQPRPLTELDVHHRILRYTNYQVALANKGLLPARCPLPWGGSASFLSRGLALNVDLLLFRGPFSLFRGGWELPHAYKRSDQRGALAARWGRTVLLLAALNLALSPLVLAWQMLHAFYSHVELLRREPGALGTRRWSRLARLQLRHFNELPHELRARLARAYRPATAFLRTAAPPAPLRALLARQLVFFAGALFAALLVLTVYDEDVLAVEHVLTAMTALGVTATVARSFIPEEQCQGRAPQLLLQTALAHMHYLPEEPCPGGRDRAYRQMAQLLQYRAVSLLEELLSPLLTPLFLLFWFRPRALEIIDFFHHFTVDVAGVGDICSFALMDVKRHGHPQWLSAGQTEASLSQRAEDGKTELSLMRFSLAHPLWQPPGHSSKFLGHLRGRVQQDAAAWGATSARSPPTPGVLSNCTSPLPEAFLANLLVHPLLPPRDLSPTAPCPAAATASLLASISRIAQDPSCVSPGGTGGQKLAQLPELASAEMSLHAIYLHQLHQQQQQEPWGEAVASDLSRPCSSPSQPPSPDEEKPSWSSDGSSPASSPRQQWGTQRARNLFPRRFQVTTDTQKEPGQASCTD</sequence>
<feature type="region of interest" description="Disordered" evidence="10">
    <location>
        <begin position="847"/>
        <end position="923"/>
    </location>
</feature>
<keyword evidence="7 9" id="KW-0445">Lipid transport</keyword>
<feature type="region of interest" description="Disordered" evidence="10">
    <location>
        <begin position="1"/>
        <end position="144"/>
    </location>
</feature>
<dbReference type="CTD" id="285973"/>
<dbReference type="KEGG" id="anan:105710733"/>
<evidence type="ECO:0000256" key="9">
    <source>
        <dbReference type="RuleBase" id="RU364027"/>
    </source>
</evidence>
<proteinExistence type="inferred from homology"/>
<accession>A0A2K5D496</accession>
<dbReference type="GO" id="GO:0034497">
    <property type="term" value="P:protein localization to phagophore assembly site"/>
    <property type="evidence" value="ECO:0007669"/>
    <property type="project" value="TreeGrafter"/>
</dbReference>
<evidence type="ECO:0000256" key="4">
    <source>
        <dbReference type="ARBA" id="ARBA00022692"/>
    </source>
</evidence>
<dbReference type="GeneID" id="105710733"/>
<organism evidence="11 12">
    <name type="scientific">Aotus nancymaae</name>
    <name type="common">Ma's night monkey</name>
    <dbReference type="NCBI Taxonomy" id="37293"/>
    <lineage>
        <taxon>Eukaryota</taxon>
        <taxon>Metazoa</taxon>
        <taxon>Chordata</taxon>
        <taxon>Craniata</taxon>
        <taxon>Vertebrata</taxon>
        <taxon>Euteleostomi</taxon>
        <taxon>Mammalia</taxon>
        <taxon>Eutheria</taxon>
        <taxon>Euarchontoglires</taxon>
        <taxon>Primates</taxon>
        <taxon>Haplorrhini</taxon>
        <taxon>Platyrrhini</taxon>
        <taxon>Aotidae</taxon>
        <taxon>Aotus</taxon>
    </lineage>
</organism>
<feature type="compositionally biased region" description="Polar residues" evidence="10">
    <location>
        <begin position="59"/>
        <end position="68"/>
    </location>
</feature>
<dbReference type="OrthoDB" id="2020634at2759"/>
<keyword evidence="12" id="KW-1185">Reference proteome</keyword>
<feature type="compositionally biased region" description="Polar residues" evidence="10">
    <location>
        <begin position="109"/>
        <end position="135"/>
    </location>
</feature>
<feature type="compositionally biased region" description="Low complexity" evidence="10">
    <location>
        <begin position="17"/>
        <end position="27"/>
    </location>
</feature>
<keyword evidence="3 9" id="KW-0813">Transport</keyword>
<feature type="compositionally biased region" description="Pro residues" evidence="10">
    <location>
        <begin position="28"/>
        <end position="40"/>
    </location>
</feature>
<dbReference type="GeneTree" id="ENSGT00390000014839"/>
<evidence type="ECO:0000256" key="5">
    <source>
        <dbReference type="ARBA" id="ARBA00022989"/>
    </source>
</evidence>
<evidence type="ECO:0000256" key="3">
    <source>
        <dbReference type="ARBA" id="ARBA00022448"/>
    </source>
</evidence>
<dbReference type="PANTHER" id="PTHR13038">
    <property type="entry name" value="APG9 AUTOPHAGY 9"/>
    <property type="match status" value="1"/>
</dbReference>
<dbReference type="GO" id="GO:0000422">
    <property type="term" value="P:autophagy of mitochondrion"/>
    <property type="evidence" value="ECO:0007669"/>
    <property type="project" value="TreeGrafter"/>
</dbReference>
<feature type="compositionally biased region" description="Polar residues" evidence="10">
    <location>
        <begin position="78"/>
        <end position="87"/>
    </location>
</feature>
<dbReference type="GO" id="GO:0006869">
    <property type="term" value="P:lipid transport"/>
    <property type="evidence" value="ECO:0007669"/>
    <property type="project" value="UniProtKB-KW"/>
</dbReference>
<evidence type="ECO:0000256" key="2">
    <source>
        <dbReference type="ARBA" id="ARBA00006185"/>
    </source>
</evidence>
<name>A0A2K5D496_AOTNA</name>
<comment type="caution">
    <text evidence="9">Lacks conserved residue(s) required for the propagation of feature annotation.</text>
</comment>
<evidence type="ECO:0000256" key="8">
    <source>
        <dbReference type="ARBA" id="ARBA00023136"/>
    </source>
</evidence>
<keyword evidence="6 9" id="KW-0072">Autophagy</keyword>
<dbReference type="GO" id="GO:0034045">
    <property type="term" value="C:phagophore assembly site membrane"/>
    <property type="evidence" value="ECO:0007669"/>
    <property type="project" value="UniProtKB-SubCell"/>
</dbReference>
<dbReference type="STRING" id="37293.ENSANAP00000015785"/>
<evidence type="ECO:0000256" key="1">
    <source>
        <dbReference type="ARBA" id="ARBA00004511"/>
    </source>
</evidence>
<evidence type="ECO:0000313" key="12">
    <source>
        <dbReference type="Proteomes" id="UP000233020"/>
    </source>
</evidence>
<evidence type="ECO:0000256" key="6">
    <source>
        <dbReference type="ARBA" id="ARBA00023006"/>
    </source>
</evidence>
<evidence type="ECO:0000256" key="10">
    <source>
        <dbReference type="SAM" id="MobiDB-lite"/>
    </source>
</evidence>
<reference evidence="11" key="2">
    <citation type="submission" date="2025-09" db="UniProtKB">
        <authorList>
            <consortium name="Ensembl"/>
        </authorList>
    </citation>
    <scope>IDENTIFICATION</scope>
</reference>
<feature type="compositionally biased region" description="Low complexity" evidence="10">
    <location>
        <begin position="877"/>
        <end position="889"/>
    </location>
</feature>
<dbReference type="Ensembl" id="ENSANAT00000033628.1">
    <property type="protein sequence ID" value="ENSANAP00000015785.1"/>
    <property type="gene ID" value="ENSANAG00000025775.1"/>
</dbReference>
<keyword evidence="8 9" id="KW-0472">Membrane</keyword>
<dbReference type="GO" id="GO:0034727">
    <property type="term" value="P:piecemeal microautophagy of the nucleus"/>
    <property type="evidence" value="ECO:0007669"/>
    <property type="project" value="TreeGrafter"/>
</dbReference>
<dbReference type="GO" id="GO:0061709">
    <property type="term" value="P:reticulophagy"/>
    <property type="evidence" value="ECO:0007669"/>
    <property type="project" value="TreeGrafter"/>
</dbReference>
<feature type="transmembrane region" description="Helical" evidence="9">
    <location>
        <begin position="280"/>
        <end position="297"/>
    </location>
</feature>
<dbReference type="Proteomes" id="UP000233020">
    <property type="component" value="Unplaced"/>
</dbReference>
<reference evidence="11" key="1">
    <citation type="submission" date="2025-08" db="UniProtKB">
        <authorList>
            <consortium name="Ensembl"/>
        </authorList>
    </citation>
    <scope>IDENTIFICATION</scope>
</reference>
<dbReference type="Pfam" id="PF04109">
    <property type="entry name" value="ATG9"/>
    <property type="match status" value="1"/>
</dbReference>
<comment type="function">
    <text evidence="9">Phospholipid scramblase involved in autophagy. Cycles between the preautophagosomal structure/phagophore assembly site (PAS) and the cytoplasmic vesicle pool and supplies membrane for the growing autophagosome. Lipid scramblase activity plays a key role in preautophagosomal structure/phagophore assembly by distributing the phospholipids that arrive through ATG2 from the cytoplasmic to the luminal leaflet of the bilayer, thereby driving autophagosomal membrane expansion.</text>
</comment>
<keyword evidence="5 9" id="KW-1133">Transmembrane helix</keyword>
<dbReference type="InterPro" id="IPR007241">
    <property type="entry name" value="Autophagy-rel_prot_9"/>
</dbReference>
<dbReference type="GO" id="GO:0005776">
    <property type="term" value="C:autophagosome"/>
    <property type="evidence" value="ECO:0007669"/>
    <property type="project" value="Ensembl"/>
</dbReference>
<dbReference type="AlphaFoldDB" id="A0A2K5D496"/>
<gene>
    <name evidence="11" type="primary">ATG9B</name>
</gene>
<keyword evidence="4 9" id="KW-0812">Transmembrane</keyword>
<feature type="compositionally biased region" description="Low complexity" evidence="10">
    <location>
        <begin position="90"/>
        <end position="108"/>
    </location>
</feature>
<comment type="similarity">
    <text evidence="2 9">Belongs to the ATG9 family.</text>
</comment>
<dbReference type="PANTHER" id="PTHR13038:SF14">
    <property type="entry name" value="AUTOPHAGY-RELATED PROTEIN 9B"/>
    <property type="match status" value="1"/>
</dbReference>
<comment type="subcellular location">
    <subcellularLocation>
        <location evidence="1 9">Preautophagosomal structure membrane</location>
        <topology evidence="1 9">Multi-pass membrane protein</topology>
    </subcellularLocation>
</comment>
<evidence type="ECO:0000313" key="11">
    <source>
        <dbReference type="Ensembl" id="ENSANAP00000015785.1"/>
    </source>
</evidence>
<protein>
    <recommendedName>
        <fullName evidence="9">Autophagy-related protein 9</fullName>
    </recommendedName>
</protein>